<evidence type="ECO:0000256" key="2">
    <source>
        <dbReference type="ARBA" id="ARBA00022723"/>
    </source>
</evidence>
<dbReference type="OrthoDB" id="5368673at2"/>
<accession>A0A7U4RR13</accession>
<evidence type="ECO:0000259" key="6">
    <source>
        <dbReference type="PROSITE" id="PS51007"/>
    </source>
</evidence>
<dbReference type="Gene3D" id="1.10.760.10">
    <property type="entry name" value="Cytochrome c-like domain"/>
    <property type="match status" value="1"/>
</dbReference>
<proteinExistence type="predicted"/>
<keyword evidence="2 4" id="KW-0479">Metal-binding</keyword>
<gene>
    <name evidence="7" type="ORF">YH65_07765</name>
</gene>
<feature type="domain" description="Cytochrome c" evidence="6">
    <location>
        <begin position="10"/>
        <end position="109"/>
    </location>
</feature>
<keyword evidence="8" id="KW-1185">Reference proteome</keyword>
<dbReference type="InterPro" id="IPR009056">
    <property type="entry name" value="Cyt_c-like_dom"/>
</dbReference>
<dbReference type="InterPro" id="IPR036909">
    <property type="entry name" value="Cyt_c-like_dom_sf"/>
</dbReference>
<keyword evidence="5" id="KW-0732">Signal</keyword>
<evidence type="ECO:0000256" key="4">
    <source>
        <dbReference type="PROSITE-ProRule" id="PRU00433"/>
    </source>
</evidence>
<dbReference type="GO" id="GO:0020037">
    <property type="term" value="F:heme binding"/>
    <property type="evidence" value="ECO:0007669"/>
    <property type="project" value="InterPro"/>
</dbReference>
<evidence type="ECO:0000256" key="3">
    <source>
        <dbReference type="ARBA" id="ARBA00023004"/>
    </source>
</evidence>
<evidence type="ECO:0000256" key="1">
    <source>
        <dbReference type="ARBA" id="ARBA00022617"/>
    </source>
</evidence>
<evidence type="ECO:0000313" key="7">
    <source>
        <dbReference type="EMBL" id="AKF25297.1"/>
    </source>
</evidence>
<dbReference type="PROSITE" id="PS51007">
    <property type="entry name" value="CYTC"/>
    <property type="match status" value="1"/>
</dbReference>
<dbReference type="RefSeq" id="WP_046551375.1">
    <property type="nucleotide sequence ID" value="NZ_CP011308.1"/>
</dbReference>
<dbReference type="EMBL" id="CP011308">
    <property type="protein sequence ID" value="AKF25297.1"/>
    <property type="molecule type" value="Genomic_DNA"/>
</dbReference>
<dbReference type="Proteomes" id="UP000034444">
    <property type="component" value="Chromosome"/>
</dbReference>
<evidence type="ECO:0000256" key="5">
    <source>
        <dbReference type="SAM" id="SignalP"/>
    </source>
</evidence>
<dbReference type="KEGG" id="slh:YH65_07765"/>
<sequence>MKKVIVTFGLTAMIATSVFAGDPAQTLIEKNKCMSCHNIMGMKDAPPFAGIAWRNSRINANTAKATLKNSIKNGSHGKYPMFSNTRMPSFSHLSDKELDTLATWVLSQAQNMKCGQGKCGSSMNNKKGWW</sequence>
<feature type="signal peptide" evidence="5">
    <location>
        <begin position="1"/>
        <end position="20"/>
    </location>
</feature>
<dbReference type="GO" id="GO:0046872">
    <property type="term" value="F:metal ion binding"/>
    <property type="evidence" value="ECO:0007669"/>
    <property type="project" value="UniProtKB-KW"/>
</dbReference>
<keyword evidence="1 4" id="KW-0349">Heme</keyword>
<keyword evidence="3 4" id="KW-0408">Iron</keyword>
<protein>
    <recommendedName>
        <fullName evidence="6">Cytochrome c domain-containing protein</fullName>
    </recommendedName>
</protein>
<dbReference type="Pfam" id="PF00034">
    <property type="entry name" value="Cytochrom_C"/>
    <property type="match status" value="1"/>
</dbReference>
<dbReference type="SUPFAM" id="SSF46626">
    <property type="entry name" value="Cytochrome c"/>
    <property type="match status" value="1"/>
</dbReference>
<feature type="chain" id="PRO_5030588312" description="Cytochrome c domain-containing protein" evidence="5">
    <location>
        <begin position="21"/>
        <end position="130"/>
    </location>
</feature>
<reference evidence="8" key="2">
    <citation type="journal article" date="2017" name="Stand. Genomic Sci.">
        <title>Complete genome sequence of the sulfur-oxidizing chemolithoautotrophic Sulfurovum lithotrophicum 42BKTT.</title>
        <authorList>
            <person name="Jeon W."/>
            <person name="Priscilla L."/>
            <person name="Park G."/>
            <person name="Lee H."/>
            <person name="Lee N."/>
            <person name="Lee D."/>
            <person name="Kwon H."/>
            <person name="Ahn I."/>
            <person name="Lee C."/>
            <person name="Lee H."/>
            <person name="Ahn J."/>
        </authorList>
    </citation>
    <scope>NUCLEOTIDE SEQUENCE [LARGE SCALE GENOMIC DNA]</scope>
    <source>
        <strain evidence="8">ATCC BAA-797 / 42BKT</strain>
    </source>
</reference>
<organism evidence="7 8">
    <name type="scientific">Sulfurovum lithotrophicum</name>
    <dbReference type="NCBI Taxonomy" id="206403"/>
    <lineage>
        <taxon>Bacteria</taxon>
        <taxon>Pseudomonadati</taxon>
        <taxon>Campylobacterota</taxon>
        <taxon>Epsilonproteobacteria</taxon>
        <taxon>Campylobacterales</taxon>
        <taxon>Sulfurovaceae</taxon>
        <taxon>Sulfurovum</taxon>
    </lineage>
</organism>
<evidence type="ECO:0000313" key="8">
    <source>
        <dbReference type="Proteomes" id="UP000034444"/>
    </source>
</evidence>
<dbReference type="AlphaFoldDB" id="A0A7U4RR13"/>
<name>A0A7U4RR13_9BACT</name>
<reference evidence="7 8" key="1">
    <citation type="submission" date="2015-04" db="EMBL/GenBank/DDBJ databases">
        <title>Complete genome sequence of Sulfurovum lithotrophicum ATCC BAA-797T.</title>
        <authorList>
            <person name="Ahn J."/>
            <person name="Park G."/>
            <person name="Jeon W."/>
            <person name="Jang Y."/>
            <person name="Jang M."/>
            <person name="Lee H."/>
            <person name="Lee H."/>
        </authorList>
    </citation>
    <scope>NUCLEOTIDE SEQUENCE [LARGE SCALE GENOMIC DNA]</scope>
    <source>
        <strain evidence="8">ATCC BAA-797 / 42BKT</strain>
    </source>
</reference>
<dbReference type="GO" id="GO:0009055">
    <property type="term" value="F:electron transfer activity"/>
    <property type="evidence" value="ECO:0007669"/>
    <property type="project" value="InterPro"/>
</dbReference>